<dbReference type="EMBL" id="CAJPWZ010003281">
    <property type="protein sequence ID" value="CAG2255675.1"/>
    <property type="molecule type" value="Genomic_DNA"/>
</dbReference>
<dbReference type="PANTHER" id="PTHR31511:SF12">
    <property type="entry name" value="RHO TERMINATION FACTOR N-TERMINAL DOMAIN-CONTAINING PROTEIN"/>
    <property type="match status" value="1"/>
</dbReference>
<evidence type="ECO:0000313" key="1">
    <source>
        <dbReference type="EMBL" id="CAG2255675.1"/>
    </source>
</evidence>
<comment type="caution">
    <text evidence="1">The sequence shown here is derived from an EMBL/GenBank/DDBJ whole genome shotgun (WGS) entry which is preliminary data.</text>
</comment>
<name>A0A8S3VG27_MYTED</name>
<dbReference type="AlphaFoldDB" id="A0A8S3VG27"/>
<gene>
    <name evidence="1" type="ORF">MEDL_67066</name>
</gene>
<accession>A0A8S3VG27</accession>
<evidence type="ECO:0000313" key="2">
    <source>
        <dbReference type="Proteomes" id="UP000683360"/>
    </source>
</evidence>
<dbReference type="Proteomes" id="UP000683360">
    <property type="component" value="Unassembled WGS sequence"/>
</dbReference>
<proteinExistence type="predicted"/>
<reference evidence="1" key="1">
    <citation type="submission" date="2021-03" db="EMBL/GenBank/DDBJ databases">
        <authorList>
            <person name="Bekaert M."/>
        </authorList>
    </citation>
    <scope>NUCLEOTIDE SEQUENCE</scope>
</reference>
<organism evidence="1 2">
    <name type="scientific">Mytilus edulis</name>
    <name type="common">Blue mussel</name>
    <dbReference type="NCBI Taxonomy" id="6550"/>
    <lineage>
        <taxon>Eukaryota</taxon>
        <taxon>Metazoa</taxon>
        <taxon>Spiralia</taxon>
        <taxon>Lophotrochozoa</taxon>
        <taxon>Mollusca</taxon>
        <taxon>Bivalvia</taxon>
        <taxon>Autobranchia</taxon>
        <taxon>Pteriomorphia</taxon>
        <taxon>Mytilida</taxon>
        <taxon>Mytiloidea</taxon>
        <taxon>Mytilidae</taxon>
        <taxon>Mytilinae</taxon>
        <taxon>Mytilus</taxon>
    </lineage>
</organism>
<keyword evidence="2" id="KW-1185">Reference proteome</keyword>
<dbReference type="PANTHER" id="PTHR31511">
    <property type="entry name" value="PROTEIN CBG23764"/>
    <property type="match status" value="1"/>
</dbReference>
<sequence>MTTITEGRTALNGVFSTVKIKQKKKNDVNTFLKLCKSTIISKIQEVLTQKKGLKVDLVLIVEMKKLSTKSPDETIITEPSFKSLQMTIFETTNLEQEIDDAVEKIKETMSKYQREGSALHHDEVDQKQTDRVKQYEKLTNELNFKGIEFPVSLKAIDKFEKLNPNINVNMLGYETYPSKDELEVYPLKV</sequence>
<protein>
    <submittedName>
        <fullName evidence="1">Uncharacterized protein</fullName>
    </submittedName>
</protein>